<dbReference type="InterPro" id="IPR051159">
    <property type="entry name" value="Hexapeptide_acetyltransf"/>
</dbReference>
<accession>A0ABZ0I7B2</accession>
<sequence length="207" mass="21989">MKTTLKSSLQIVALAIALPLALIERLLRRLGDMQAFAGCSHFLSLLPGRTGSYLRVGFYRLTLDRCAADMYIGFGSIFSQQQTTLASGVYIGPQCNIGACSIGQDTLVASGVHILSGAAQHRYDDLNVPIRDQNGTFSPVNIGKDCWIGNGSLILADVGDHAIVGAGSVVTRTVPAYAIVAGNPARVIKSRLDNSNKEPIKREASEG</sequence>
<proteinExistence type="predicted"/>
<dbReference type="EC" id="2.3.1.-" evidence="1"/>
<dbReference type="RefSeq" id="WP_407349668.1">
    <property type="nucleotide sequence ID" value="NZ_CP136864.1"/>
</dbReference>
<organism evidence="1 2">
    <name type="scientific">Congregibacter variabilis</name>
    <dbReference type="NCBI Taxonomy" id="3081200"/>
    <lineage>
        <taxon>Bacteria</taxon>
        <taxon>Pseudomonadati</taxon>
        <taxon>Pseudomonadota</taxon>
        <taxon>Gammaproteobacteria</taxon>
        <taxon>Cellvibrionales</taxon>
        <taxon>Halieaceae</taxon>
        <taxon>Congregibacter</taxon>
    </lineage>
</organism>
<dbReference type="EMBL" id="CP136864">
    <property type="protein sequence ID" value="WOJ95035.1"/>
    <property type="molecule type" value="Genomic_DNA"/>
</dbReference>
<dbReference type="CDD" id="cd04647">
    <property type="entry name" value="LbH_MAT_like"/>
    <property type="match status" value="1"/>
</dbReference>
<dbReference type="Pfam" id="PF00132">
    <property type="entry name" value="Hexapep"/>
    <property type="match status" value="1"/>
</dbReference>
<protein>
    <submittedName>
        <fullName evidence="1">Acyltransferase</fullName>
        <ecNumber evidence="1">2.3.1.-</ecNumber>
    </submittedName>
</protein>
<dbReference type="SUPFAM" id="SSF51161">
    <property type="entry name" value="Trimeric LpxA-like enzymes"/>
    <property type="match status" value="1"/>
</dbReference>
<dbReference type="InterPro" id="IPR011004">
    <property type="entry name" value="Trimer_LpxA-like_sf"/>
</dbReference>
<gene>
    <name evidence="1" type="ORF">R0135_07655</name>
</gene>
<reference evidence="1 2" key="1">
    <citation type="submission" date="2023-10" db="EMBL/GenBank/DDBJ databases">
        <title>Two novel species belonging to the OM43/NOR5 clade.</title>
        <authorList>
            <person name="Park M."/>
        </authorList>
    </citation>
    <scope>NUCLEOTIDE SEQUENCE [LARGE SCALE GENOMIC DNA]</scope>
    <source>
        <strain evidence="1 2">IMCC43200</strain>
    </source>
</reference>
<dbReference type="GO" id="GO:0016746">
    <property type="term" value="F:acyltransferase activity"/>
    <property type="evidence" value="ECO:0007669"/>
    <property type="project" value="UniProtKB-KW"/>
</dbReference>
<evidence type="ECO:0000313" key="2">
    <source>
        <dbReference type="Proteomes" id="UP001626537"/>
    </source>
</evidence>
<dbReference type="InterPro" id="IPR001451">
    <property type="entry name" value="Hexapep"/>
</dbReference>
<keyword evidence="1" id="KW-0012">Acyltransferase</keyword>
<name>A0ABZ0I7B2_9GAMM</name>
<keyword evidence="2" id="KW-1185">Reference proteome</keyword>
<keyword evidence="1" id="KW-0808">Transferase</keyword>
<evidence type="ECO:0000313" key="1">
    <source>
        <dbReference type="EMBL" id="WOJ95035.1"/>
    </source>
</evidence>
<dbReference type="PANTHER" id="PTHR23416">
    <property type="entry name" value="SIALIC ACID SYNTHASE-RELATED"/>
    <property type="match status" value="1"/>
</dbReference>
<dbReference type="Proteomes" id="UP001626537">
    <property type="component" value="Chromosome"/>
</dbReference>
<dbReference type="Gene3D" id="2.160.10.10">
    <property type="entry name" value="Hexapeptide repeat proteins"/>
    <property type="match status" value="1"/>
</dbReference>